<evidence type="ECO:0000313" key="1">
    <source>
        <dbReference type="EMBL" id="KIM44991.1"/>
    </source>
</evidence>
<accession>A0A0C3CMJ0</accession>
<dbReference type="AlphaFoldDB" id="A0A0C3CMJ0"/>
<dbReference type="EMBL" id="KN831773">
    <property type="protein sequence ID" value="KIM44991.1"/>
    <property type="molecule type" value="Genomic_DNA"/>
</dbReference>
<evidence type="ECO:0000313" key="2">
    <source>
        <dbReference type="Proteomes" id="UP000053424"/>
    </source>
</evidence>
<dbReference type="Proteomes" id="UP000053424">
    <property type="component" value="Unassembled WGS sequence"/>
</dbReference>
<sequence>MSCLLLYFSISEIRKAKNLKAEKLKIGWRGTCGLLRNCHRRTIFVTKPLQCTTSFPAMHPSMNPPLAVNPRTRWY</sequence>
<reference evidence="2" key="2">
    <citation type="submission" date="2015-01" db="EMBL/GenBank/DDBJ databases">
        <title>Evolutionary Origins and Diversification of the Mycorrhizal Mutualists.</title>
        <authorList>
            <consortium name="DOE Joint Genome Institute"/>
            <consortium name="Mycorrhizal Genomics Consortium"/>
            <person name="Kohler A."/>
            <person name="Kuo A."/>
            <person name="Nagy L.G."/>
            <person name="Floudas D."/>
            <person name="Copeland A."/>
            <person name="Barry K.W."/>
            <person name="Cichocki N."/>
            <person name="Veneault-Fourrey C."/>
            <person name="LaButti K."/>
            <person name="Lindquist E.A."/>
            <person name="Lipzen A."/>
            <person name="Lundell T."/>
            <person name="Morin E."/>
            <person name="Murat C."/>
            <person name="Riley R."/>
            <person name="Ohm R."/>
            <person name="Sun H."/>
            <person name="Tunlid A."/>
            <person name="Henrissat B."/>
            <person name="Grigoriev I.V."/>
            <person name="Hibbett D.S."/>
            <person name="Martin F."/>
        </authorList>
    </citation>
    <scope>NUCLEOTIDE SEQUENCE [LARGE SCALE GENOMIC DNA]</scope>
    <source>
        <strain evidence="2">h7</strain>
    </source>
</reference>
<name>A0A0C3CMJ0_HEBCY</name>
<keyword evidence="2" id="KW-1185">Reference proteome</keyword>
<reference evidence="1 2" key="1">
    <citation type="submission" date="2014-04" db="EMBL/GenBank/DDBJ databases">
        <authorList>
            <consortium name="DOE Joint Genome Institute"/>
            <person name="Kuo A."/>
            <person name="Gay G."/>
            <person name="Dore J."/>
            <person name="Kohler A."/>
            <person name="Nagy L.G."/>
            <person name="Floudas D."/>
            <person name="Copeland A."/>
            <person name="Barry K.W."/>
            <person name="Cichocki N."/>
            <person name="Veneault-Fourrey C."/>
            <person name="LaButti K."/>
            <person name="Lindquist E.A."/>
            <person name="Lipzen A."/>
            <person name="Lundell T."/>
            <person name="Morin E."/>
            <person name="Murat C."/>
            <person name="Sun H."/>
            <person name="Tunlid A."/>
            <person name="Henrissat B."/>
            <person name="Grigoriev I.V."/>
            <person name="Hibbett D.S."/>
            <person name="Martin F."/>
            <person name="Nordberg H.P."/>
            <person name="Cantor M.N."/>
            <person name="Hua S.X."/>
        </authorList>
    </citation>
    <scope>NUCLEOTIDE SEQUENCE [LARGE SCALE GENOMIC DNA]</scope>
    <source>
        <strain evidence="2">h7</strain>
    </source>
</reference>
<dbReference type="HOGENOM" id="CLU_2671346_0_0_1"/>
<proteinExistence type="predicted"/>
<gene>
    <name evidence="1" type="ORF">M413DRAFT_368094</name>
</gene>
<organism evidence="1 2">
    <name type="scientific">Hebeloma cylindrosporum</name>
    <dbReference type="NCBI Taxonomy" id="76867"/>
    <lineage>
        <taxon>Eukaryota</taxon>
        <taxon>Fungi</taxon>
        <taxon>Dikarya</taxon>
        <taxon>Basidiomycota</taxon>
        <taxon>Agaricomycotina</taxon>
        <taxon>Agaricomycetes</taxon>
        <taxon>Agaricomycetidae</taxon>
        <taxon>Agaricales</taxon>
        <taxon>Agaricineae</taxon>
        <taxon>Hymenogastraceae</taxon>
        <taxon>Hebeloma</taxon>
    </lineage>
</organism>
<protein>
    <submittedName>
        <fullName evidence="1">Uncharacterized protein</fullName>
    </submittedName>
</protein>